<dbReference type="AlphaFoldDB" id="F4Y3Q2"/>
<organism evidence="1 2">
    <name type="scientific">Moorena producens 3L</name>
    <dbReference type="NCBI Taxonomy" id="489825"/>
    <lineage>
        <taxon>Bacteria</taxon>
        <taxon>Bacillati</taxon>
        <taxon>Cyanobacteriota</taxon>
        <taxon>Cyanophyceae</taxon>
        <taxon>Coleofasciculales</taxon>
        <taxon>Coleofasciculaceae</taxon>
        <taxon>Moorena</taxon>
    </lineage>
</organism>
<protein>
    <submittedName>
        <fullName evidence="1">Uncharacterized protein</fullName>
    </submittedName>
</protein>
<dbReference type="Proteomes" id="UP000003959">
    <property type="component" value="Unassembled WGS sequence"/>
</dbReference>
<evidence type="ECO:0000313" key="1">
    <source>
        <dbReference type="EMBL" id="EGJ28728.1"/>
    </source>
</evidence>
<evidence type="ECO:0000313" key="2">
    <source>
        <dbReference type="Proteomes" id="UP000003959"/>
    </source>
</evidence>
<name>F4Y3Q2_9CYAN</name>
<dbReference type="EMBL" id="GL890973">
    <property type="protein sequence ID" value="EGJ28728.1"/>
    <property type="molecule type" value="Genomic_DNA"/>
</dbReference>
<accession>F4Y3Q2</accession>
<keyword evidence="2" id="KW-1185">Reference proteome</keyword>
<sequence length="41" mass="4612">MIYTNQDLGNHSTCRVGLVDSTSCVARLAILTKIYITRDLR</sequence>
<proteinExistence type="predicted"/>
<dbReference type="HOGENOM" id="CLU_3272918_0_0_3"/>
<gene>
    <name evidence="1" type="ORF">LYNGBM3L_72870</name>
</gene>
<reference evidence="2" key="1">
    <citation type="journal article" date="2011" name="Proc. Natl. Acad. Sci. U.S.A.">
        <title>Genomic insights into the physiology and ecology of the marine filamentous cyanobacterium Lyngbya majuscula.</title>
        <authorList>
            <person name="Jones A.C."/>
            <person name="Monroe E.A."/>
            <person name="Podell S."/>
            <person name="Hess W.R."/>
            <person name="Klages S."/>
            <person name="Esquenazi E."/>
            <person name="Niessen S."/>
            <person name="Hoover H."/>
            <person name="Rothmann M."/>
            <person name="Lasken R.S."/>
            <person name="Yates J.R.III."/>
            <person name="Reinhardt R."/>
            <person name="Kube M."/>
            <person name="Burkart M.D."/>
            <person name="Allen E.E."/>
            <person name="Dorrestein P.C."/>
            <person name="Gerwick W.H."/>
            <person name="Gerwick L."/>
        </authorList>
    </citation>
    <scope>NUCLEOTIDE SEQUENCE [LARGE SCALE GENOMIC DNA]</scope>
    <source>
        <strain evidence="2">3L</strain>
    </source>
</reference>